<dbReference type="InterPro" id="IPR027417">
    <property type="entry name" value="P-loop_NTPase"/>
</dbReference>
<feature type="repeat" description="WD" evidence="3">
    <location>
        <begin position="822"/>
        <end position="863"/>
    </location>
</feature>
<dbReference type="InterPro" id="IPR001680">
    <property type="entry name" value="WD40_rpt"/>
</dbReference>
<dbReference type="CDD" id="cd00200">
    <property type="entry name" value="WD40"/>
    <property type="match status" value="2"/>
</dbReference>
<dbReference type="SMART" id="SM00320">
    <property type="entry name" value="WD40"/>
    <property type="match status" value="10"/>
</dbReference>
<comment type="caution">
    <text evidence="6">The sequence shown here is derived from an EMBL/GenBank/DDBJ whole genome shotgun (WGS) entry which is preliminary data.</text>
</comment>
<dbReference type="InterPro" id="IPR050349">
    <property type="entry name" value="WD_LIS1/nudF_dynein_reg"/>
</dbReference>
<dbReference type="PROSITE" id="PS00678">
    <property type="entry name" value="WD_REPEATS_1"/>
    <property type="match status" value="1"/>
</dbReference>
<dbReference type="InterPro" id="IPR015943">
    <property type="entry name" value="WD40/YVTN_repeat-like_dom_sf"/>
</dbReference>
<sequence length="1322" mass="144323">MYSDNQPSHAEPKTAQTNPTPHEGDVIAAGPSRLLDADQPSVIIHSTNNVHTSKDATTSGPPRSATPKPPALQALTSALKTLHNAAEVFPPLQAAIGGLVACIERVEVGEMEDLARRLASISASLQLHMQASRSIEVSQFLAGKAASVKEQVTSFATSKIAEEQDITDKRKKMKKIHYEADGIADQNETQTEASLKAWTIAEEQRADSRLTALSPVDSAAYNSLLSHDVNRRACAQNTRSNILLELEQWSQDWTKPNVFWMNGMAGTGKTTIAYTFAKSLKDRAALGASFFCTRTSDECRNVGRIVPTIASSGERTEIKSQSIDSQCQRLIKDPLSTAENFKTKGLVVVIDALDECNNANRVRTILDVLFRITPDLPLKFFITSRPEPDIRHRIEAQSDLNRSMCVLHEIEKSMVEADIELYLREELGGSISEHDLTQLAKLSGRLFIYAATAVRYVRQTGTIVDTDRLEAILSSSPNLEYENSDIDNLYTTILEAAVHQSGRNAPGRHRHTGSPDRDQGNKGQYTTPALYSVLHVSQITKMITTLHASFPDFMFDEARSTKFYCDEAKHSQLLAEQCFHVMQGQLRFNICSLETSFIPDSKVHDLEARIAQSISPTLSYVAHHWGAHLAKSAPCETVRNGLKAFISQRLLFWMEVLSLKRTLDKGMSMLSALKPWLTVEDASSDLTRLLDDSWTFVSKYAAESVSESTPHIYISALPFCHHSSLVYKQYWGRTRGLLRLEGSAMEQSQTALLATWQMPSPALSLTFLPDGSRFAIGFYDGTIHSRQLRSILPDGLLLVSGSSDGTIVVRDAQTGSCIYDVIKGHEGVVTSVSFSPDGRHILSGSWDKTTRMWDSGNGSLIPNSIKRHPSPVNCTAFSPDGKHIACGLSSDECPIVVYDASTSECLPFPFDAHQSSVHSIAFSPNSKHLVTGHASGNLRVWSLQDGTVTHSPPNVHNGTITSIGFSPLGTNSSLALIIVASCSDDRTVKMWNPLHSTSSHTPHSDTPTKPLWSVAISPDGSRIAAAGGDKAIYMFNTHDGTAALQPLVPHTKEIRSVAFSLDGRYLASGGNDQCLLSFSPDSRHVVSASSDNTIRIWDVDDGTLTPTALVGTHDDEVNSAVFSSDGKRIVSGCDDRKIRMWDSQKLSLEFDPFGSQQHEGNGTICIFDSHSGELALGPLKAHKKPVRSVVFSPDGSHIVSGSADQSVRVWRVEDGAPACEPLEGHQSWITSVACPSDGAYIVSGSSDSTIRVWKAPGRGVVSDLSQSASSASDQREPHRAIAGGLTIDDGWALNRDSQLVFWVPSYLHKILHPPRTFIVSDS</sequence>
<feature type="region of interest" description="Disordered" evidence="4">
    <location>
        <begin position="501"/>
        <end position="522"/>
    </location>
</feature>
<dbReference type="Gene3D" id="2.130.10.10">
    <property type="entry name" value="YVTN repeat-like/Quinoprotein amine dehydrogenase"/>
    <property type="match status" value="4"/>
</dbReference>
<name>A0A8H7IAC3_9AGAM</name>
<dbReference type="PRINTS" id="PR00320">
    <property type="entry name" value="GPROTEINBRPT"/>
</dbReference>
<dbReference type="InterPro" id="IPR011047">
    <property type="entry name" value="Quinoprotein_ADH-like_sf"/>
</dbReference>
<evidence type="ECO:0000256" key="1">
    <source>
        <dbReference type="ARBA" id="ARBA00022574"/>
    </source>
</evidence>
<gene>
    <name evidence="6" type="ORF">RHS01_07623</name>
</gene>
<feature type="repeat" description="WD" evidence="3">
    <location>
        <begin position="1222"/>
        <end position="1254"/>
    </location>
</feature>
<dbReference type="SUPFAM" id="SSF52540">
    <property type="entry name" value="P-loop containing nucleoside triphosphate hydrolases"/>
    <property type="match status" value="1"/>
</dbReference>
<dbReference type="Pfam" id="PF24883">
    <property type="entry name" value="NPHP3_N"/>
    <property type="match status" value="1"/>
</dbReference>
<evidence type="ECO:0000313" key="6">
    <source>
        <dbReference type="EMBL" id="KAF8752544.1"/>
    </source>
</evidence>
<feature type="compositionally biased region" description="Polar residues" evidence="4">
    <location>
        <begin position="1"/>
        <end position="20"/>
    </location>
</feature>
<dbReference type="EMBL" id="JACYCF010000015">
    <property type="protein sequence ID" value="KAF8752544.1"/>
    <property type="molecule type" value="Genomic_DNA"/>
</dbReference>
<feature type="region of interest" description="Disordered" evidence="4">
    <location>
        <begin position="44"/>
        <end position="70"/>
    </location>
</feature>
<feature type="domain" description="Nephrocystin 3-like N-terminal" evidence="5">
    <location>
        <begin position="246"/>
        <end position="385"/>
    </location>
</feature>
<dbReference type="SUPFAM" id="SSF50998">
    <property type="entry name" value="Quinoprotein alcohol dehydrogenase-like"/>
    <property type="match status" value="1"/>
</dbReference>
<feature type="repeat" description="WD" evidence="3">
    <location>
        <begin position="1179"/>
        <end position="1220"/>
    </location>
</feature>
<feature type="region of interest" description="Disordered" evidence="4">
    <location>
        <begin position="1"/>
        <end position="31"/>
    </location>
</feature>
<dbReference type="SUPFAM" id="SSF50978">
    <property type="entry name" value="WD40 repeat-like"/>
    <property type="match status" value="2"/>
</dbReference>
<feature type="repeat" description="WD" evidence="3">
    <location>
        <begin position="1110"/>
        <end position="1142"/>
    </location>
</feature>
<feature type="repeat" description="WD" evidence="3">
    <location>
        <begin position="1076"/>
        <end position="1107"/>
    </location>
</feature>
<evidence type="ECO:0000256" key="4">
    <source>
        <dbReference type="SAM" id="MobiDB-lite"/>
    </source>
</evidence>
<dbReference type="InterPro" id="IPR020472">
    <property type="entry name" value="WD40_PAC1"/>
</dbReference>
<keyword evidence="2" id="KW-0677">Repeat</keyword>
<reference evidence="6" key="1">
    <citation type="submission" date="2020-09" db="EMBL/GenBank/DDBJ databases">
        <title>Comparative genome analyses of four rice-infecting Rhizoctonia solani isolates reveal extensive enrichment of homogalacturonan modification genes.</title>
        <authorList>
            <person name="Lee D.-Y."/>
            <person name="Jeon J."/>
            <person name="Kim K.-T."/>
            <person name="Cheong K."/>
            <person name="Song H."/>
            <person name="Choi G."/>
            <person name="Ko J."/>
            <person name="Opiyo S.O."/>
            <person name="Zuo S."/>
            <person name="Madhav S."/>
            <person name="Lee Y.-H."/>
            <person name="Wang G.-L."/>
        </authorList>
    </citation>
    <scope>NUCLEOTIDE SEQUENCE</scope>
    <source>
        <strain evidence="6">AG1-IA B2</strain>
    </source>
</reference>
<evidence type="ECO:0000256" key="2">
    <source>
        <dbReference type="ARBA" id="ARBA00022737"/>
    </source>
</evidence>
<evidence type="ECO:0000259" key="5">
    <source>
        <dbReference type="Pfam" id="PF24883"/>
    </source>
</evidence>
<feature type="compositionally biased region" description="Polar residues" evidence="4">
    <location>
        <begin position="44"/>
        <end position="61"/>
    </location>
</feature>
<organism evidence="6 7">
    <name type="scientific">Rhizoctonia solani</name>
    <dbReference type="NCBI Taxonomy" id="456999"/>
    <lineage>
        <taxon>Eukaryota</taxon>
        <taxon>Fungi</taxon>
        <taxon>Dikarya</taxon>
        <taxon>Basidiomycota</taxon>
        <taxon>Agaricomycotina</taxon>
        <taxon>Agaricomycetes</taxon>
        <taxon>Cantharellales</taxon>
        <taxon>Ceratobasidiaceae</taxon>
        <taxon>Rhizoctonia</taxon>
    </lineage>
</organism>
<accession>A0A8H7IAC3</accession>
<dbReference type="InterPro" id="IPR019775">
    <property type="entry name" value="WD40_repeat_CS"/>
</dbReference>
<dbReference type="PANTHER" id="PTHR44129">
    <property type="entry name" value="WD REPEAT-CONTAINING PROTEIN POP1"/>
    <property type="match status" value="1"/>
</dbReference>
<keyword evidence="1 3" id="KW-0853">WD repeat</keyword>
<dbReference type="PROSITE" id="PS50294">
    <property type="entry name" value="WD_REPEATS_REGION"/>
    <property type="match status" value="6"/>
</dbReference>
<dbReference type="Proteomes" id="UP000614334">
    <property type="component" value="Unassembled WGS sequence"/>
</dbReference>
<proteinExistence type="predicted"/>
<feature type="repeat" description="WD" evidence="3">
    <location>
        <begin position="1047"/>
        <end position="1072"/>
    </location>
</feature>
<dbReference type="Gene3D" id="3.40.50.300">
    <property type="entry name" value="P-loop containing nucleotide triphosphate hydrolases"/>
    <property type="match status" value="1"/>
</dbReference>
<dbReference type="InterPro" id="IPR056884">
    <property type="entry name" value="NPHP3-like_N"/>
</dbReference>
<protein>
    <submittedName>
        <fullName evidence="6">WD40 repeat-like protein</fullName>
    </submittedName>
</protein>
<evidence type="ECO:0000256" key="3">
    <source>
        <dbReference type="PROSITE-ProRule" id="PRU00221"/>
    </source>
</evidence>
<dbReference type="InterPro" id="IPR036322">
    <property type="entry name" value="WD40_repeat_dom_sf"/>
</dbReference>
<evidence type="ECO:0000313" key="7">
    <source>
        <dbReference type="Proteomes" id="UP000614334"/>
    </source>
</evidence>
<feature type="repeat" description="WD" evidence="3">
    <location>
        <begin position="910"/>
        <end position="951"/>
    </location>
</feature>
<dbReference type="PROSITE" id="PS50082">
    <property type="entry name" value="WD_REPEATS_2"/>
    <property type="match status" value="7"/>
</dbReference>
<dbReference type="Pfam" id="PF00400">
    <property type="entry name" value="WD40"/>
    <property type="match status" value="11"/>
</dbReference>